<feature type="region of interest" description="Disordered" evidence="1">
    <location>
        <begin position="1"/>
        <end position="66"/>
    </location>
</feature>
<comment type="caution">
    <text evidence="2">The sequence shown here is derived from an EMBL/GenBank/DDBJ whole genome shotgun (WGS) entry which is preliminary data.</text>
</comment>
<feature type="compositionally biased region" description="Basic and acidic residues" evidence="1">
    <location>
        <begin position="18"/>
        <end position="35"/>
    </location>
</feature>
<keyword evidence="3" id="KW-1185">Reference proteome</keyword>
<name>A0AAD6SZD2_9AGAR</name>
<evidence type="ECO:0000256" key="1">
    <source>
        <dbReference type="SAM" id="MobiDB-lite"/>
    </source>
</evidence>
<dbReference type="EMBL" id="JARJCM010000043">
    <property type="protein sequence ID" value="KAJ7036464.1"/>
    <property type="molecule type" value="Genomic_DNA"/>
</dbReference>
<dbReference type="Proteomes" id="UP001218188">
    <property type="component" value="Unassembled WGS sequence"/>
</dbReference>
<sequence>MTRKCKRRGEKVAAVAAKADERRKREEEASKREIPLTRQHACGPAKNGVSHGNPRPGFPLGHAAELPQEGGLDSRSFSAVARQDLSKIMVLKRFQGAEMEKRPGKTEVLVCVDLERRRDNTRKQAHTEIPIWKLNWWMLAGTSINPFDSLNGCKTFLLRHTKLHPQSLHAQAVHHCKYYNSQPLRFCPGKYSVENSHKPAGENLPARHVMLNESGLSLLLWHLRPPKKAALVPLAMTTALA</sequence>
<accession>A0AAD6SZD2</accession>
<protein>
    <submittedName>
        <fullName evidence="2">Uncharacterized protein</fullName>
    </submittedName>
</protein>
<organism evidence="2 3">
    <name type="scientific">Mycena alexandri</name>
    <dbReference type="NCBI Taxonomy" id="1745969"/>
    <lineage>
        <taxon>Eukaryota</taxon>
        <taxon>Fungi</taxon>
        <taxon>Dikarya</taxon>
        <taxon>Basidiomycota</taxon>
        <taxon>Agaricomycotina</taxon>
        <taxon>Agaricomycetes</taxon>
        <taxon>Agaricomycetidae</taxon>
        <taxon>Agaricales</taxon>
        <taxon>Marasmiineae</taxon>
        <taxon>Mycenaceae</taxon>
        <taxon>Mycena</taxon>
    </lineage>
</organism>
<evidence type="ECO:0000313" key="2">
    <source>
        <dbReference type="EMBL" id="KAJ7036464.1"/>
    </source>
</evidence>
<reference evidence="2" key="1">
    <citation type="submission" date="2023-03" db="EMBL/GenBank/DDBJ databases">
        <title>Massive genome expansion in bonnet fungi (Mycena s.s.) driven by repeated elements and novel gene families across ecological guilds.</title>
        <authorList>
            <consortium name="Lawrence Berkeley National Laboratory"/>
            <person name="Harder C.B."/>
            <person name="Miyauchi S."/>
            <person name="Viragh M."/>
            <person name="Kuo A."/>
            <person name="Thoen E."/>
            <person name="Andreopoulos B."/>
            <person name="Lu D."/>
            <person name="Skrede I."/>
            <person name="Drula E."/>
            <person name="Henrissat B."/>
            <person name="Morin E."/>
            <person name="Kohler A."/>
            <person name="Barry K."/>
            <person name="LaButti K."/>
            <person name="Morin E."/>
            <person name="Salamov A."/>
            <person name="Lipzen A."/>
            <person name="Mereny Z."/>
            <person name="Hegedus B."/>
            <person name="Baldrian P."/>
            <person name="Stursova M."/>
            <person name="Weitz H."/>
            <person name="Taylor A."/>
            <person name="Grigoriev I.V."/>
            <person name="Nagy L.G."/>
            <person name="Martin F."/>
            <person name="Kauserud H."/>
        </authorList>
    </citation>
    <scope>NUCLEOTIDE SEQUENCE</scope>
    <source>
        <strain evidence="2">CBHHK200</strain>
    </source>
</reference>
<proteinExistence type="predicted"/>
<dbReference type="AlphaFoldDB" id="A0AAD6SZD2"/>
<evidence type="ECO:0000313" key="3">
    <source>
        <dbReference type="Proteomes" id="UP001218188"/>
    </source>
</evidence>
<gene>
    <name evidence="2" type="ORF">C8F04DRAFT_1181469</name>
</gene>